<dbReference type="GO" id="GO:0005634">
    <property type="term" value="C:nucleus"/>
    <property type="evidence" value="ECO:0007669"/>
    <property type="project" value="UniProtKB-SubCell"/>
</dbReference>
<evidence type="ECO:0000313" key="8">
    <source>
        <dbReference type="EMBL" id="CAK7350603.1"/>
    </source>
</evidence>
<evidence type="ECO:0000259" key="7">
    <source>
        <dbReference type="SMART" id="SM00415"/>
    </source>
</evidence>
<evidence type="ECO:0000256" key="2">
    <source>
        <dbReference type="ARBA" id="ARBA00023016"/>
    </source>
</evidence>
<protein>
    <recommendedName>
        <fullName evidence="7">HSF-type DNA-binding domain-containing protein</fullName>
    </recommendedName>
</protein>
<dbReference type="Proteomes" id="UP001314170">
    <property type="component" value="Unassembled WGS sequence"/>
</dbReference>
<dbReference type="Gene3D" id="1.10.10.10">
    <property type="entry name" value="Winged helix-like DNA-binding domain superfamily/Winged helix DNA-binding domain"/>
    <property type="match status" value="1"/>
</dbReference>
<comment type="similarity">
    <text evidence="5">Belongs to the HSF family.</text>
</comment>
<reference evidence="8 9" key="1">
    <citation type="submission" date="2024-01" db="EMBL/GenBank/DDBJ databases">
        <authorList>
            <person name="Waweru B."/>
        </authorList>
    </citation>
    <scope>NUCLEOTIDE SEQUENCE [LARGE SCALE GENOMIC DNA]</scope>
</reference>
<keyword evidence="9" id="KW-1185">Reference proteome</keyword>
<dbReference type="InterPro" id="IPR036388">
    <property type="entry name" value="WH-like_DNA-bd_sf"/>
</dbReference>
<feature type="compositionally biased region" description="Low complexity" evidence="6">
    <location>
        <begin position="10"/>
        <end position="19"/>
    </location>
</feature>
<name>A0AAV1SK24_9ROSI</name>
<feature type="domain" description="HSF-type DNA-binding" evidence="7">
    <location>
        <begin position="28"/>
        <end position="119"/>
    </location>
</feature>
<evidence type="ECO:0000256" key="5">
    <source>
        <dbReference type="RuleBase" id="RU004020"/>
    </source>
</evidence>
<gene>
    <name evidence="8" type="ORF">DCAF_LOCUS23342</name>
</gene>
<evidence type="ECO:0000256" key="3">
    <source>
        <dbReference type="ARBA" id="ARBA00023125"/>
    </source>
</evidence>
<evidence type="ECO:0000313" key="9">
    <source>
        <dbReference type="Proteomes" id="UP001314170"/>
    </source>
</evidence>
<evidence type="ECO:0000256" key="4">
    <source>
        <dbReference type="ARBA" id="ARBA00023242"/>
    </source>
</evidence>
<dbReference type="AlphaFoldDB" id="A0AAV1SK24"/>
<comment type="subcellular location">
    <subcellularLocation>
        <location evidence="1">Nucleus</location>
    </subcellularLocation>
</comment>
<dbReference type="PANTHER" id="PTHR10015:SF308">
    <property type="entry name" value="HSF-TYPE DNA-BINDING DOMAIN-CONTAINING PROTEIN"/>
    <property type="match status" value="1"/>
</dbReference>
<dbReference type="InterPro" id="IPR036390">
    <property type="entry name" value="WH_DNA-bd_sf"/>
</dbReference>
<feature type="region of interest" description="Disordered" evidence="6">
    <location>
        <begin position="109"/>
        <end position="132"/>
    </location>
</feature>
<dbReference type="InterPro" id="IPR000232">
    <property type="entry name" value="HSF_DNA-bd"/>
</dbReference>
<organism evidence="8 9">
    <name type="scientific">Dovyalis caffra</name>
    <dbReference type="NCBI Taxonomy" id="77055"/>
    <lineage>
        <taxon>Eukaryota</taxon>
        <taxon>Viridiplantae</taxon>
        <taxon>Streptophyta</taxon>
        <taxon>Embryophyta</taxon>
        <taxon>Tracheophyta</taxon>
        <taxon>Spermatophyta</taxon>
        <taxon>Magnoliopsida</taxon>
        <taxon>eudicotyledons</taxon>
        <taxon>Gunneridae</taxon>
        <taxon>Pentapetalae</taxon>
        <taxon>rosids</taxon>
        <taxon>fabids</taxon>
        <taxon>Malpighiales</taxon>
        <taxon>Salicaceae</taxon>
        <taxon>Flacourtieae</taxon>
        <taxon>Dovyalis</taxon>
    </lineage>
</organism>
<dbReference type="GO" id="GO:0003700">
    <property type="term" value="F:DNA-binding transcription factor activity"/>
    <property type="evidence" value="ECO:0007669"/>
    <property type="project" value="InterPro"/>
</dbReference>
<evidence type="ECO:0000256" key="1">
    <source>
        <dbReference type="ARBA" id="ARBA00004123"/>
    </source>
</evidence>
<keyword evidence="4" id="KW-0539">Nucleus</keyword>
<dbReference type="SUPFAM" id="SSF46785">
    <property type="entry name" value="Winged helix' DNA-binding domain"/>
    <property type="match status" value="1"/>
</dbReference>
<dbReference type="GO" id="GO:0006357">
    <property type="term" value="P:regulation of transcription by RNA polymerase II"/>
    <property type="evidence" value="ECO:0007669"/>
    <property type="project" value="TreeGrafter"/>
</dbReference>
<accession>A0AAV1SK24</accession>
<keyword evidence="2" id="KW-0346">Stress response</keyword>
<dbReference type="EMBL" id="CAWUPB010001184">
    <property type="protein sequence ID" value="CAK7350603.1"/>
    <property type="molecule type" value="Genomic_DNA"/>
</dbReference>
<dbReference type="SMART" id="SM00415">
    <property type="entry name" value="HSF"/>
    <property type="match status" value="1"/>
</dbReference>
<evidence type="ECO:0000256" key="6">
    <source>
        <dbReference type="SAM" id="MobiDB-lite"/>
    </source>
</evidence>
<proteinExistence type="inferred from homology"/>
<feature type="compositionally biased region" description="Polar residues" evidence="6">
    <location>
        <begin position="114"/>
        <end position="132"/>
    </location>
</feature>
<sequence length="132" mass="15029">MAANFSELDQGSTSQSTSSNIKSPRTKCPAPFLSKTYDLLEADGVDDRHHGKRIVSWNAEGNGFVVWSPAEFSDLTLPRYFKHNNFSSFIRQLNTYPYIGLQDNWVKEAKSQNKKLQQQPNKAQPSFKTHFS</sequence>
<comment type="caution">
    <text evidence="8">The sequence shown here is derived from an EMBL/GenBank/DDBJ whole genome shotgun (WGS) entry which is preliminary data.</text>
</comment>
<dbReference type="Pfam" id="PF00447">
    <property type="entry name" value="HSF_DNA-bind"/>
    <property type="match status" value="1"/>
</dbReference>
<feature type="region of interest" description="Disordered" evidence="6">
    <location>
        <begin position="1"/>
        <end position="29"/>
    </location>
</feature>
<dbReference type="GO" id="GO:0000978">
    <property type="term" value="F:RNA polymerase II cis-regulatory region sequence-specific DNA binding"/>
    <property type="evidence" value="ECO:0007669"/>
    <property type="project" value="TreeGrafter"/>
</dbReference>
<dbReference type="PANTHER" id="PTHR10015">
    <property type="entry name" value="HEAT SHOCK TRANSCRIPTION FACTOR"/>
    <property type="match status" value="1"/>
</dbReference>
<keyword evidence="3" id="KW-0238">DNA-binding</keyword>